<reference evidence="20" key="1">
    <citation type="journal article" date="2019" name="Int. J. Syst. Evol. Microbiol.">
        <title>The Global Catalogue of Microorganisms (GCM) 10K type strain sequencing project: providing services to taxonomists for standard genome sequencing and annotation.</title>
        <authorList>
            <consortium name="The Broad Institute Genomics Platform"/>
            <consortium name="The Broad Institute Genome Sequencing Center for Infectious Disease"/>
            <person name="Wu L."/>
            <person name="Ma J."/>
        </authorList>
    </citation>
    <scope>NUCLEOTIDE SEQUENCE [LARGE SCALE GENOMIC DNA]</scope>
    <source>
        <strain evidence="20">JCM 18302</strain>
    </source>
</reference>
<dbReference type="InterPro" id="IPR015890">
    <property type="entry name" value="Chorismate_C"/>
</dbReference>
<evidence type="ECO:0000256" key="8">
    <source>
        <dbReference type="ARBA" id="ARBA00022723"/>
    </source>
</evidence>
<comment type="cofactor">
    <cofactor evidence="1 15">
        <name>Mg(2+)</name>
        <dbReference type="ChEBI" id="CHEBI:18420"/>
    </cofactor>
</comment>
<evidence type="ECO:0000256" key="13">
    <source>
        <dbReference type="ARBA" id="ARBA00025634"/>
    </source>
</evidence>
<comment type="caution">
    <text evidence="19">The sequence shown here is derived from an EMBL/GenBank/DDBJ whole genome shotgun (WGS) entry which is preliminary data.</text>
</comment>
<comment type="pathway">
    <text evidence="2 15">Amino-acid biosynthesis; L-tryptophan biosynthesis; L-tryptophan from chorismate: step 1/5.</text>
</comment>
<accession>A0ABP9NJ12</accession>
<dbReference type="Proteomes" id="UP001500804">
    <property type="component" value="Unassembled WGS sequence"/>
</dbReference>
<feature type="domain" description="Chorismate-utilising enzyme C-terminal" evidence="17">
    <location>
        <begin position="246"/>
        <end position="502"/>
    </location>
</feature>
<name>A0ABP9NJ12_9PSEU</name>
<evidence type="ECO:0000256" key="1">
    <source>
        <dbReference type="ARBA" id="ARBA00001946"/>
    </source>
</evidence>
<keyword evidence="20" id="KW-1185">Reference proteome</keyword>
<dbReference type="SUPFAM" id="SSF56322">
    <property type="entry name" value="ADC synthase"/>
    <property type="match status" value="1"/>
</dbReference>
<evidence type="ECO:0000256" key="11">
    <source>
        <dbReference type="ARBA" id="ARBA00023141"/>
    </source>
</evidence>
<proteinExistence type="inferred from homology"/>
<evidence type="ECO:0000259" key="17">
    <source>
        <dbReference type="Pfam" id="PF00425"/>
    </source>
</evidence>
<evidence type="ECO:0000256" key="2">
    <source>
        <dbReference type="ARBA" id="ARBA00004873"/>
    </source>
</evidence>
<organism evidence="19 20">
    <name type="scientific">Pseudonocardia adelaidensis</name>
    <dbReference type="NCBI Taxonomy" id="648754"/>
    <lineage>
        <taxon>Bacteria</taxon>
        <taxon>Bacillati</taxon>
        <taxon>Actinomycetota</taxon>
        <taxon>Actinomycetes</taxon>
        <taxon>Pseudonocardiales</taxon>
        <taxon>Pseudonocardiaceae</taxon>
        <taxon>Pseudonocardia</taxon>
    </lineage>
</organism>
<dbReference type="Pfam" id="PF00425">
    <property type="entry name" value="Chorismate_bind"/>
    <property type="match status" value="1"/>
</dbReference>
<keyword evidence="10 15" id="KW-0460">Magnesium</keyword>
<evidence type="ECO:0000256" key="4">
    <source>
        <dbReference type="ARBA" id="ARBA00011575"/>
    </source>
</evidence>
<comment type="catalytic activity">
    <reaction evidence="14 15">
        <text>chorismate + L-glutamine = anthranilate + pyruvate + L-glutamate + H(+)</text>
        <dbReference type="Rhea" id="RHEA:21732"/>
        <dbReference type="ChEBI" id="CHEBI:15361"/>
        <dbReference type="ChEBI" id="CHEBI:15378"/>
        <dbReference type="ChEBI" id="CHEBI:16567"/>
        <dbReference type="ChEBI" id="CHEBI:29748"/>
        <dbReference type="ChEBI" id="CHEBI:29985"/>
        <dbReference type="ChEBI" id="CHEBI:58359"/>
        <dbReference type="EC" id="4.1.3.27"/>
    </reaction>
</comment>
<keyword evidence="11 15" id="KW-0057">Aromatic amino acid biosynthesis</keyword>
<sequence length="581" mass="61879">MTVTQPIGASGAVPAGALGAVTPSREEFRALAAGHRVIPVTRRLLADDETPLGVYRKLAGDRPGTFLFESAENGRSWSRWSFVGARCRAALTAVDGELVWTGEVPVGLPTSGDPLAALRTVVEELHSERLPGLPPLTGGMVGYLAYDAVRRLERLPEHAVDDLRLPELVMLLATDLAAVDHHEGTVTLIANAINWDATDERVDEAYDDAVARLDRMTADLAAPAPSTVAVFRPAEPRFMRRRSAPEHHAAVEAAKEQIRAGEAFQVVVSQRFEADCSADPLDVYRVLRATNPSPYMYLLRLESAAGERFDIVGSSPEALVTVRDGVATTHPIAGTRWRGATEEEDLLLEKELRSDEKERAEHVMLVDLGRNDLGRVCEPGTVKVHSFFAVERYSHVMHLVSTVTGRLRDDRIAFDAVAACFPAGTLSGAPKPRAMEIIEELEPTRRGLYGGIVGYLDFAGDADTAIAIRTALVRDGVAYVQAGGGIVADSDPVAEDAECLNKARAVLSAVATAATLAEPREGAAATLAEPREGAAATLAEPREGAAATLAEPRRDLPGDPGRPSDPATGSASGPAASTTPR</sequence>
<dbReference type="InterPro" id="IPR005801">
    <property type="entry name" value="ADC_synthase"/>
</dbReference>
<protein>
    <recommendedName>
        <fullName evidence="6 15">Anthranilate synthase component 1</fullName>
        <ecNumber evidence="5 15">4.1.3.27</ecNumber>
    </recommendedName>
</protein>
<dbReference type="PRINTS" id="PR00095">
    <property type="entry name" value="ANTSNTHASEI"/>
</dbReference>
<evidence type="ECO:0000256" key="5">
    <source>
        <dbReference type="ARBA" id="ARBA00012266"/>
    </source>
</evidence>
<evidence type="ECO:0000313" key="19">
    <source>
        <dbReference type="EMBL" id="GAA5119745.1"/>
    </source>
</evidence>
<keyword evidence="7 15" id="KW-0028">Amino-acid biosynthesis</keyword>
<evidence type="ECO:0000259" key="18">
    <source>
        <dbReference type="Pfam" id="PF04715"/>
    </source>
</evidence>
<evidence type="ECO:0000256" key="12">
    <source>
        <dbReference type="ARBA" id="ARBA00023239"/>
    </source>
</evidence>
<evidence type="ECO:0000256" key="9">
    <source>
        <dbReference type="ARBA" id="ARBA00022822"/>
    </source>
</evidence>
<evidence type="ECO:0000313" key="20">
    <source>
        <dbReference type="Proteomes" id="UP001500804"/>
    </source>
</evidence>
<feature type="domain" description="Anthranilate synthase component I N-terminal" evidence="18">
    <location>
        <begin position="47"/>
        <end position="188"/>
    </location>
</feature>
<evidence type="ECO:0000256" key="3">
    <source>
        <dbReference type="ARBA" id="ARBA00009562"/>
    </source>
</evidence>
<dbReference type="InterPro" id="IPR005256">
    <property type="entry name" value="Anth_synth_I_PabB"/>
</dbReference>
<dbReference type="RefSeq" id="WP_345605224.1">
    <property type="nucleotide sequence ID" value="NZ_BAABJO010000008.1"/>
</dbReference>
<keyword evidence="8 15" id="KW-0479">Metal-binding</keyword>
<feature type="region of interest" description="Disordered" evidence="16">
    <location>
        <begin position="531"/>
        <end position="581"/>
    </location>
</feature>
<comment type="subunit">
    <text evidence="4 15">Heterotetramer consisting of two non-identical subunits: a beta subunit (TrpG) and a large alpha subunit (TrpE).</text>
</comment>
<comment type="similarity">
    <text evidence="3 15">Belongs to the anthranilate synthase component I family.</text>
</comment>
<keyword evidence="12 15" id="KW-0456">Lyase</keyword>
<evidence type="ECO:0000256" key="15">
    <source>
        <dbReference type="RuleBase" id="RU364045"/>
    </source>
</evidence>
<evidence type="ECO:0000256" key="6">
    <source>
        <dbReference type="ARBA" id="ARBA00020653"/>
    </source>
</evidence>
<comment type="function">
    <text evidence="13 15">Part of a heterotetrameric complex that catalyzes the two-step biosynthesis of anthranilate, an intermediate in the biosynthesis of L-tryptophan. In the first step, the glutamine-binding beta subunit (TrpG) of anthranilate synthase (AS) provides the glutamine amidotransferase activity which generates ammonia as a substrate that, along with chorismate, is used in the second step, catalyzed by the large alpha subunit of AS (TrpE) to produce anthranilate. In the absence of TrpG, TrpE can synthesize anthranilate directly from chorismate and high concentrations of ammonia.</text>
</comment>
<dbReference type="Pfam" id="PF04715">
    <property type="entry name" value="Anth_synt_I_N"/>
    <property type="match status" value="1"/>
</dbReference>
<dbReference type="EC" id="4.1.3.27" evidence="5 15"/>
<keyword evidence="9 15" id="KW-0822">Tryptophan biosynthesis</keyword>
<dbReference type="NCBIfam" id="NF010086">
    <property type="entry name" value="PRK13571.1"/>
    <property type="match status" value="1"/>
</dbReference>
<evidence type="ECO:0000256" key="16">
    <source>
        <dbReference type="SAM" id="MobiDB-lite"/>
    </source>
</evidence>
<evidence type="ECO:0000256" key="14">
    <source>
        <dbReference type="ARBA" id="ARBA00047683"/>
    </source>
</evidence>
<dbReference type="InterPro" id="IPR019999">
    <property type="entry name" value="Anth_synth_I-like"/>
</dbReference>
<dbReference type="PANTHER" id="PTHR11236">
    <property type="entry name" value="AMINOBENZOATE/ANTHRANILATE SYNTHASE"/>
    <property type="match status" value="1"/>
</dbReference>
<dbReference type="EMBL" id="BAABJO010000008">
    <property type="protein sequence ID" value="GAA5119745.1"/>
    <property type="molecule type" value="Genomic_DNA"/>
</dbReference>
<dbReference type="PANTHER" id="PTHR11236:SF46">
    <property type="entry name" value="ANTHRANILATE SYNTHASE COMPONENT 1"/>
    <property type="match status" value="1"/>
</dbReference>
<evidence type="ECO:0000256" key="7">
    <source>
        <dbReference type="ARBA" id="ARBA00022605"/>
    </source>
</evidence>
<dbReference type="InterPro" id="IPR006805">
    <property type="entry name" value="Anth_synth_I_N"/>
</dbReference>
<dbReference type="Gene3D" id="3.60.120.10">
    <property type="entry name" value="Anthranilate synthase"/>
    <property type="match status" value="1"/>
</dbReference>
<gene>
    <name evidence="15" type="primary">trpE</name>
    <name evidence="19" type="ORF">GCM10023320_26040</name>
</gene>
<feature type="compositionally biased region" description="Low complexity" evidence="16">
    <location>
        <begin position="558"/>
        <end position="581"/>
    </location>
</feature>
<evidence type="ECO:0000256" key="10">
    <source>
        <dbReference type="ARBA" id="ARBA00022842"/>
    </source>
</evidence>
<dbReference type="NCBIfam" id="TIGR00564">
    <property type="entry name" value="trpE_most"/>
    <property type="match status" value="1"/>
</dbReference>